<dbReference type="Gene3D" id="1.10.510.10">
    <property type="entry name" value="Transferase(Phosphotransferase) domain 1"/>
    <property type="match status" value="1"/>
</dbReference>
<accession>A0ABR3UDM0</accession>
<dbReference type="RefSeq" id="XP_069305179.1">
    <property type="nucleotide sequence ID" value="XM_069452957.1"/>
</dbReference>
<feature type="domain" description="Protein kinase" evidence="1">
    <location>
        <begin position="1"/>
        <end position="207"/>
    </location>
</feature>
<evidence type="ECO:0000259" key="1">
    <source>
        <dbReference type="PROSITE" id="PS50011"/>
    </source>
</evidence>
<dbReference type="EMBL" id="JBHGVX010000006">
    <property type="protein sequence ID" value="KAL1794595.1"/>
    <property type="molecule type" value="Genomic_DNA"/>
</dbReference>
<organism evidence="2 3">
    <name type="scientific">Alternaria dauci</name>
    <dbReference type="NCBI Taxonomy" id="48095"/>
    <lineage>
        <taxon>Eukaryota</taxon>
        <taxon>Fungi</taxon>
        <taxon>Dikarya</taxon>
        <taxon>Ascomycota</taxon>
        <taxon>Pezizomycotina</taxon>
        <taxon>Dothideomycetes</taxon>
        <taxon>Pleosporomycetidae</taxon>
        <taxon>Pleosporales</taxon>
        <taxon>Pleosporineae</taxon>
        <taxon>Pleosporaceae</taxon>
        <taxon>Alternaria</taxon>
        <taxon>Alternaria sect. Porri</taxon>
    </lineage>
</organism>
<name>A0ABR3UDM0_9PLEO</name>
<dbReference type="Pfam" id="PF00069">
    <property type="entry name" value="Pkinase"/>
    <property type="match status" value="1"/>
</dbReference>
<dbReference type="Proteomes" id="UP001578633">
    <property type="component" value="Chromosome 6"/>
</dbReference>
<reference evidence="2 3" key="1">
    <citation type="submission" date="2024-09" db="EMBL/GenBank/DDBJ databases">
        <title>T2T genomes of carrot and Alternaria dauci and their utility for understanding host-pathogen interaction during carrot leaf blight disease.</title>
        <authorList>
            <person name="Liu W."/>
            <person name="Xu S."/>
            <person name="Ou C."/>
            <person name="Liu X."/>
            <person name="Zhuang F."/>
            <person name="Deng X.W."/>
        </authorList>
    </citation>
    <scope>NUCLEOTIDE SEQUENCE [LARGE SCALE GENOMIC DNA]</scope>
    <source>
        <strain evidence="2 3">A2016</strain>
    </source>
</reference>
<evidence type="ECO:0000313" key="3">
    <source>
        <dbReference type="Proteomes" id="UP001578633"/>
    </source>
</evidence>
<dbReference type="SUPFAM" id="SSF56112">
    <property type="entry name" value="Protein kinase-like (PK-like)"/>
    <property type="match status" value="1"/>
</dbReference>
<protein>
    <recommendedName>
        <fullName evidence="1">Protein kinase domain-containing protein</fullName>
    </recommendedName>
</protein>
<dbReference type="GeneID" id="96086733"/>
<dbReference type="InterPro" id="IPR011009">
    <property type="entry name" value="Kinase-like_dom_sf"/>
</dbReference>
<gene>
    <name evidence="2" type="ORF">ACET3X_006411</name>
</gene>
<dbReference type="InterPro" id="IPR000719">
    <property type="entry name" value="Prot_kinase_dom"/>
</dbReference>
<keyword evidence="3" id="KW-1185">Reference proteome</keyword>
<evidence type="ECO:0000313" key="2">
    <source>
        <dbReference type="EMBL" id="KAL1794595.1"/>
    </source>
</evidence>
<sequence>MLLSRLAHRISPTPRIGIRLSSTIVGKSGREYIQREVLSEPKDTRSNIFKAESHDQSFVSKRVPESYYDVSLRLAADFPHSRRLRLHVDSNDEEKLLIYPYYQNTLLRLLQEDPVLSDAARKKVLRHTAEAIQELHSKDWIHNDVKPDNILVNWTCDDEVSNGSGAYDPSCNRNPHVAQSRSTDWERLVQGVRRLLIRTGLHIYPRG</sequence>
<dbReference type="PROSITE" id="PS50011">
    <property type="entry name" value="PROTEIN_KINASE_DOM"/>
    <property type="match status" value="1"/>
</dbReference>
<comment type="caution">
    <text evidence="2">The sequence shown here is derived from an EMBL/GenBank/DDBJ whole genome shotgun (WGS) entry which is preliminary data.</text>
</comment>
<proteinExistence type="predicted"/>